<feature type="region of interest" description="Disordered" evidence="1">
    <location>
        <begin position="66"/>
        <end position="188"/>
    </location>
</feature>
<organism evidence="2 3">
    <name type="scientific">Saitoella complicata (strain BCRC 22490 / CBS 7301 / JCM 7358 / NBRC 10748 / NRRL Y-17804)</name>
    <dbReference type="NCBI Taxonomy" id="698492"/>
    <lineage>
        <taxon>Eukaryota</taxon>
        <taxon>Fungi</taxon>
        <taxon>Dikarya</taxon>
        <taxon>Ascomycota</taxon>
        <taxon>Taphrinomycotina</taxon>
        <taxon>Taphrinomycotina incertae sedis</taxon>
        <taxon>Saitoella</taxon>
    </lineage>
</organism>
<accession>A0A0E9NDX5</accession>
<name>A0A0E9NDX5_SAICN</name>
<sequence length="252" mass="27318">MDAGYTDPYGFLDLAALARLRRAFLFFTNVASGFRMSEYHLFTELVSMSMRSSMQMEQNALFGAHPVDAGTQTHPEAKHDNFQRAPGGGSQDAGGAEQAPPPAPPPAPAPNGGEERGGGAADESAADHGSDSGTESSSTMTNTPTPRSRPGEGATDEVLHNHRDGQVKKKKSSAGKARRARHTESEKLKKADMGSHLLVIMILLVRSRQSQCISFLLDLFSIAMRKESKSLRFTLLSFTYMKNSRPCCDKMP</sequence>
<feature type="compositionally biased region" description="Basic residues" evidence="1">
    <location>
        <begin position="168"/>
        <end position="181"/>
    </location>
</feature>
<evidence type="ECO:0000313" key="3">
    <source>
        <dbReference type="Proteomes" id="UP000033140"/>
    </source>
</evidence>
<dbReference type="AlphaFoldDB" id="A0A0E9NDX5"/>
<protein>
    <submittedName>
        <fullName evidence="2">Uncharacterized protein</fullName>
    </submittedName>
</protein>
<keyword evidence="3" id="KW-1185">Reference proteome</keyword>
<gene>
    <name evidence="2" type="ORF">G7K_2245-t1</name>
</gene>
<comment type="caution">
    <text evidence="2">The sequence shown here is derived from an EMBL/GenBank/DDBJ whole genome shotgun (WGS) entry which is preliminary data.</text>
</comment>
<dbReference type="Proteomes" id="UP000033140">
    <property type="component" value="Unassembled WGS sequence"/>
</dbReference>
<feature type="compositionally biased region" description="Polar residues" evidence="1">
    <location>
        <begin position="134"/>
        <end position="146"/>
    </location>
</feature>
<dbReference type="EMBL" id="BACD03000012">
    <property type="protein sequence ID" value="GAO48057.1"/>
    <property type="molecule type" value="Genomic_DNA"/>
</dbReference>
<evidence type="ECO:0000313" key="2">
    <source>
        <dbReference type="EMBL" id="GAO48057.1"/>
    </source>
</evidence>
<feature type="compositionally biased region" description="Pro residues" evidence="1">
    <location>
        <begin position="99"/>
        <end position="109"/>
    </location>
</feature>
<feature type="compositionally biased region" description="Basic and acidic residues" evidence="1">
    <location>
        <begin position="157"/>
        <end position="167"/>
    </location>
</feature>
<evidence type="ECO:0000256" key="1">
    <source>
        <dbReference type="SAM" id="MobiDB-lite"/>
    </source>
</evidence>
<reference evidence="2 3" key="1">
    <citation type="journal article" date="2011" name="J. Gen. Appl. Microbiol.">
        <title>Draft genome sequencing of the enigmatic yeast Saitoella complicata.</title>
        <authorList>
            <person name="Nishida H."/>
            <person name="Hamamoto M."/>
            <person name="Sugiyama J."/>
        </authorList>
    </citation>
    <scope>NUCLEOTIDE SEQUENCE [LARGE SCALE GENOMIC DNA]</scope>
    <source>
        <strain evidence="2 3">NRRL Y-17804</strain>
    </source>
</reference>
<proteinExistence type="predicted"/>
<reference evidence="2 3" key="3">
    <citation type="journal article" date="2015" name="Genome Announc.">
        <title>Draft Genome Sequence of the Archiascomycetous Yeast Saitoella complicata.</title>
        <authorList>
            <person name="Yamauchi K."/>
            <person name="Kondo S."/>
            <person name="Hamamoto M."/>
            <person name="Takahashi Y."/>
            <person name="Ogura Y."/>
            <person name="Hayashi T."/>
            <person name="Nishida H."/>
        </authorList>
    </citation>
    <scope>NUCLEOTIDE SEQUENCE [LARGE SCALE GENOMIC DNA]</scope>
    <source>
        <strain evidence="2 3">NRRL Y-17804</strain>
    </source>
</reference>
<reference evidence="2 3" key="2">
    <citation type="journal article" date="2014" name="J. Gen. Appl. Microbiol.">
        <title>The early diverging ascomycetous budding yeast Saitoella complicata has three histone deacetylases belonging to the Clr6, Hos2, and Rpd3 lineages.</title>
        <authorList>
            <person name="Nishida H."/>
            <person name="Matsumoto T."/>
            <person name="Kondo S."/>
            <person name="Hamamoto M."/>
            <person name="Yoshikawa H."/>
        </authorList>
    </citation>
    <scope>NUCLEOTIDE SEQUENCE [LARGE SCALE GENOMIC DNA]</scope>
    <source>
        <strain evidence="2 3">NRRL Y-17804</strain>
    </source>
</reference>